<accession>A0A9Q5ZGK0</accession>
<evidence type="ECO:0000313" key="2">
    <source>
        <dbReference type="Proteomes" id="UP000222310"/>
    </source>
</evidence>
<evidence type="ECO:0000313" key="1">
    <source>
        <dbReference type="EMBL" id="PHK07208.1"/>
    </source>
</evidence>
<dbReference type="RefSeq" id="WP_099065932.1">
    <property type="nucleotide sequence ID" value="NZ_LAHD01000002.1"/>
</dbReference>
<reference evidence="1 2" key="1">
    <citation type="submission" date="2015-02" db="EMBL/GenBank/DDBJ databases">
        <title>Nostoc linckia genome annotation.</title>
        <authorList>
            <person name="Zhou Z."/>
        </authorList>
    </citation>
    <scope>NUCLEOTIDE SEQUENCE [LARGE SCALE GENOMIC DNA]</scope>
    <source>
        <strain evidence="2">z8</strain>
    </source>
</reference>
<dbReference type="Proteomes" id="UP000222310">
    <property type="component" value="Unassembled WGS sequence"/>
</dbReference>
<sequence>MSTEKVQACCNCVYWTGGDGKQRLLCAVAPIPQPVSLAALEFKDGRIAYTENLCREFLFLGTT</sequence>
<name>A0A9Q5ZGK0_NOSLI</name>
<dbReference type="GeneID" id="57092121"/>
<gene>
    <name evidence="1" type="ORF">VF08_00975</name>
</gene>
<dbReference type="AlphaFoldDB" id="A0A9Q5ZGK0"/>
<dbReference type="EMBL" id="LAHD01000002">
    <property type="protein sequence ID" value="PHK07208.1"/>
    <property type="molecule type" value="Genomic_DNA"/>
</dbReference>
<comment type="caution">
    <text evidence="1">The sequence shown here is derived from an EMBL/GenBank/DDBJ whole genome shotgun (WGS) entry which is preliminary data.</text>
</comment>
<organism evidence="1 2">
    <name type="scientific">Nostoc linckia z8</name>
    <dbReference type="NCBI Taxonomy" id="1628746"/>
    <lineage>
        <taxon>Bacteria</taxon>
        <taxon>Bacillati</taxon>
        <taxon>Cyanobacteriota</taxon>
        <taxon>Cyanophyceae</taxon>
        <taxon>Nostocales</taxon>
        <taxon>Nostocaceae</taxon>
        <taxon>Nostoc</taxon>
    </lineage>
</organism>
<protein>
    <submittedName>
        <fullName evidence="1">Uncharacterized protein</fullName>
    </submittedName>
</protein>
<proteinExistence type="predicted"/>